<protein>
    <submittedName>
        <fullName evidence="2">Uncharacterized protein</fullName>
    </submittedName>
</protein>
<dbReference type="RefSeq" id="WP_174136358.1">
    <property type="nucleotide sequence ID" value="NZ_JABUFE010000003.1"/>
</dbReference>
<feature type="transmembrane region" description="Helical" evidence="1">
    <location>
        <begin position="46"/>
        <end position="65"/>
    </location>
</feature>
<evidence type="ECO:0000313" key="2">
    <source>
        <dbReference type="EMBL" id="NSX54369.1"/>
    </source>
</evidence>
<dbReference type="EMBL" id="JABUFE010000003">
    <property type="protein sequence ID" value="NSX54369.1"/>
    <property type="molecule type" value="Genomic_DNA"/>
</dbReference>
<feature type="transmembrane region" description="Helical" evidence="1">
    <location>
        <begin position="12"/>
        <end position="31"/>
    </location>
</feature>
<evidence type="ECO:0000313" key="3">
    <source>
        <dbReference type="Proteomes" id="UP000777935"/>
    </source>
</evidence>
<organism evidence="2 3">
    <name type="scientific">Parasulfitobacter algicola</name>
    <dbReference type="NCBI Taxonomy" id="2614809"/>
    <lineage>
        <taxon>Bacteria</taxon>
        <taxon>Pseudomonadati</taxon>
        <taxon>Pseudomonadota</taxon>
        <taxon>Alphaproteobacteria</taxon>
        <taxon>Rhodobacterales</taxon>
        <taxon>Roseobacteraceae</taxon>
        <taxon>Parasulfitobacter</taxon>
    </lineage>
</organism>
<keyword evidence="1" id="KW-1133">Transmembrane helix</keyword>
<keyword evidence="1" id="KW-0812">Transmembrane</keyword>
<name>A0ABX2IVH2_9RHOB</name>
<reference evidence="2 3" key="1">
    <citation type="submission" date="2020-06" db="EMBL/GenBank/DDBJ databases">
        <title>Sulfitobacter algicola sp. nov., isolated from green algae.</title>
        <authorList>
            <person name="Wang C."/>
        </authorList>
    </citation>
    <scope>NUCLEOTIDE SEQUENCE [LARGE SCALE GENOMIC DNA]</scope>
    <source>
        <strain evidence="2 3">1151</strain>
    </source>
</reference>
<sequence length="143" mass="15261">MTTYFKQMRTFTISLAMGLIGLCFGLIMYVLHEVWSAFYLPETSRFLLAAFVGGCTGGLASAWAFGRNSRHALLISAMGAVLATIIGAAVGGSLFAPGYGTLMGMIAVADALFSYPLTLLLWAGMMLVLHFALSKWPSHLVAS</sequence>
<keyword evidence="1" id="KW-0472">Membrane</keyword>
<keyword evidence="3" id="KW-1185">Reference proteome</keyword>
<accession>A0ABX2IVH2</accession>
<dbReference type="Proteomes" id="UP000777935">
    <property type="component" value="Unassembled WGS sequence"/>
</dbReference>
<feature type="transmembrane region" description="Helical" evidence="1">
    <location>
        <begin position="115"/>
        <end position="133"/>
    </location>
</feature>
<comment type="caution">
    <text evidence="2">The sequence shown here is derived from an EMBL/GenBank/DDBJ whole genome shotgun (WGS) entry which is preliminary data.</text>
</comment>
<gene>
    <name evidence="2" type="ORF">HRQ87_06100</name>
</gene>
<feature type="transmembrane region" description="Helical" evidence="1">
    <location>
        <begin position="72"/>
        <end position="95"/>
    </location>
</feature>
<evidence type="ECO:0000256" key="1">
    <source>
        <dbReference type="SAM" id="Phobius"/>
    </source>
</evidence>
<proteinExistence type="predicted"/>